<keyword evidence="7" id="KW-0479">Metal-binding</keyword>
<dbReference type="SMART" id="SM00874">
    <property type="entry name" value="B5"/>
    <property type="match status" value="1"/>
</dbReference>
<evidence type="ECO:0000256" key="8">
    <source>
        <dbReference type="ARBA" id="ARBA00022741"/>
    </source>
</evidence>
<protein>
    <recommendedName>
        <fullName evidence="4">phenylalanine--tRNA ligase</fullName>
        <ecNumber evidence="4">6.1.1.20</ecNumber>
    </recommendedName>
</protein>
<dbReference type="InterPro" id="IPR041616">
    <property type="entry name" value="PheRS_beta_core"/>
</dbReference>
<evidence type="ECO:0000313" key="14">
    <source>
        <dbReference type="EMBL" id="MBS3058609.1"/>
    </source>
</evidence>
<evidence type="ECO:0000256" key="1">
    <source>
        <dbReference type="ARBA" id="ARBA00001946"/>
    </source>
</evidence>
<dbReference type="InterPro" id="IPR020825">
    <property type="entry name" value="Phe-tRNA_synthase-like_B3/B4"/>
</dbReference>
<evidence type="ECO:0000259" key="13">
    <source>
        <dbReference type="PROSITE" id="PS51483"/>
    </source>
</evidence>
<reference evidence="14" key="1">
    <citation type="submission" date="2021-03" db="EMBL/GenBank/DDBJ databases">
        <authorList>
            <person name="Jaffe A."/>
        </authorList>
    </citation>
    <scope>NUCLEOTIDE SEQUENCE</scope>
    <source>
        <strain evidence="14">RIFCSPLOWO2_01_FULL_43_13</strain>
    </source>
</reference>
<accession>A0A8T4KZJ6</accession>
<dbReference type="Proteomes" id="UP000680185">
    <property type="component" value="Unassembled WGS sequence"/>
</dbReference>
<dbReference type="GO" id="GO:0005524">
    <property type="term" value="F:ATP binding"/>
    <property type="evidence" value="ECO:0007669"/>
    <property type="project" value="UniProtKB-KW"/>
</dbReference>
<evidence type="ECO:0000256" key="3">
    <source>
        <dbReference type="ARBA" id="ARBA00007438"/>
    </source>
</evidence>
<dbReference type="EMBL" id="JAGVWB010000030">
    <property type="protein sequence ID" value="MBS3058609.1"/>
    <property type="molecule type" value="Genomic_DNA"/>
</dbReference>
<dbReference type="Pfam" id="PF17759">
    <property type="entry name" value="tRNA_synthFbeta"/>
    <property type="match status" value="1"/>
</dbReference>
<dbReference type="SUPFAM" id="SSF46955">
    <property type="entry name" value="Putative DNA-binding domain"/>
    <property type="match status" value="2"/>
</dbReference>
<dbReference type="NCBIfam" id="TIGR00471">
    <property type="entry name" value="pheT_arch"/>
    <property type="match status" value="1"/>
</dbReference>
<evidence type="ECO:0000256" key="11">
    <source>
        <dbReference type="ARBA" id="ARBA00022917"/>
    </source>
</evidence>
<sequence>MVDFELSDFEKLAGRKFSKEQLGEAVLFAKSELDKFENGKASVEVADTNRPDLWSVEGIARAIKPFYNKGKIPGIQKMKSSGLQVRIEKTVKEARPFTVCGVVKDMNVTEGLLVSLIQMQEKISNTFGRKRKEAAIGIYDFDKIEGNIRYYGAEPRKVKFVPLDFENELDLDEILELHPKGIEFAHLLKGKKHYPIFEDSKGHVLSMPPIINSNYSGKVEPGKRNLFVEVSGFNLEIIGTALNVLTLAFAERGGRLETVKVIDANGKTFTTPDFKREKIQLSIEYLNKVSGMQFTLKQALQLLEKMHYKGKVQGKKLLLETPFFRTDILHPIDIVEDTLIAYGYNRIGPEIPKVFTQGSELAETRKIDKVRDACVGLGLQEALTFTLTSKEKQEGRMLLKNEEFAEIENFESLNYQVFRKRLLP</sequence>
<keyword evidence="12" id="KW-0030">Aminoacyl-tRNA synthetase</keyword>
<keyword evidence="8" id="KW-0547">Nucleotide-binding</keyword>
<feature type="non-terminal residue" evidence="14">
    <location>
        <position position="424"/>
    </location>
</feature>
<dbReference type="GO" id="GO:0003723">
    <property type="term" value="F:RNA binding"/>
    <property type="evidence" value="ECO:0007669"/>
    <property type="project" value="InterPro"/>
</dbReference>
<dbReference type="Pfam" id="PF03484">
    <property type="entry name" value="B5"/>
    <property type="match status" value="1"/>
</dbReference>
<evidence type="ECO:0000256" key="9">
    <source>
        <dbReference type="ARBA" id="ARBA00022840"/>
    </source>
</evidence>
<dbReference type="InterPro" id="IPR005146">
    <property type="entry name" value="B3/B4_tRNA-bd"/>
</dbReference>
<proteinExistence type="inferred from homology"/>
<keyword evidence="11" id="KW-0648">Protein biosynthesis</keyword>
<evidence type="ECO:0000256" key="4">
    <source>
        <dbReference type="ARBA" id="ARBA00012814"/>
    </source>
</evidence>
<dbReference type="AlphaFoldDB" id="A0A8T4KZJ6"/>
<evidence type="ECO:0000256" key="5">
    <source>
        <dbReference type="ARBA" id="ARBA00022490"/>
    </source>
</evidence>
<dbReference type="GO" id="GO:0006432">
    <property type="term" value="P:phenylalanyl-tRNA aminoacylation"/>
    <property type="evidence" value="ECO:0007669"/>
    <property type="project" value="InterPro"/>
</dbReference>
<evidence type="ECO:0000256" key="6">
    <source>
        <dbReference type="ARBA" id="ARBA00022598"/>
    </source>
</evidence>
<comment type="cofactor">
    <cofactor evidence="1">
        <name>Mg(2+)</name>
        <dbReference type="ChEBI" id="CHEBI:18420"/>
    </cofactor>
</comment>
<dbReference type="SMART" id="SM00873">
    <property type="entry name" value="B3_4"/>
    <property type="match status" value="1"/>
</dbReference>
<keyword evidence="5" id="KW-0963">Cytoplasm</keyword>
<reference evidence="14" key="2">
    <citation type="submission" date="2021-05" db="EMBL/GenBank/DDBJ databases">
        <title>Protein family content uncovers lineage relationships and bacterial pathway maintenance mechanisms in DPANN archaea.</title>
        <authorList>
            <person name="Castelle C.J."/>
            <person name="Meheust R."/>
            <person name="Jaffe A.L."/>
            <person name="Seitz K."/>
            <person name="Gong X."/>
            <person name="Baker B.J."/>
            <person name="Banfield J.F."/>
        </authorList>
    </citation>
    <scope>NUCLEOTIDE SEQUENCE</scope>
    <source>
        <strain evidence="14">RIFCSPLOWO2_01_FULL_43_13</strain>
    </source>
</reference>
<dbReference type="PANTHER" id="PTHR10947">
    <property type="entry name" value="PHENYLALANYL-TRNA SYNTHETASE BETA CHAIN AND LEUCINE-RICH REPEAT-CONTAINING PROTEIN 47"/>
    <property type="match status" value="1"/>
</dbReference>
<dbReference type="InterPro" id="IPR045864">
    <property type="entry name" value="aa-tRNA-synth_II/BPL/LPL"/>
</dbReference>
<evidence type="ECO:0000256" key="2">
    <source>
        <dbReference type="ARBA" id="ARBA00004496"/>
    </source>
</evidence>
<dbReference type="FunFam" id="3.50.40.10:FF:000003">
    <property type="entry name" value="Phenylalanine--tRNA ligase beta subunit"/>
    <property type="match status" value="1"/>
</dbReference>
<dbReference type="InterPro" id="IPR009061">
    <property type="entry name" value="DNA-bd_dom_put_sf"/>
</dbReference>
<evidence type="ECO:0000313" key="15">
    <source>
        <dbReference type="Proteomes" id="UP000680185"/>
    </source>
</evidence>
<comment type="subcellular location">
    <subcellularLocation>
        <location evidence="2">Cytoplasm</location>
    </subcellularLocation>
</comment>
<dbReference type="InterPro" id="IPR045060">
    <property type="entry name" value="Phe-tRNA-ligase_IIc_bsu"/>
</dbReference>
<evidence type="ECO:0000256" key="12">
    <source>
        <dbReference type="ARBA" id="ARBA00023146"/>
    </source>
</evidence>
<keyword evidence="10" id="KW-0460">Magnesium</keyword>
<dbReference type="Gene3D" id="3.30.930.10">
    <property type="entry name" value="Bira Bifunctional Protein, Domain 2"/>
    <property type="match status" value="1"/>
</dbReference>
<dbReference type="GO" id="GO:0004826">
    <property type="term" value="F:phenylalanine-tRNA ligase activity"/>
    <property type="evidence" value="ECO:0007669"/>
    <property type="project" value="UniProtKB-EC"/>
</dbReference>
<dbReference type="GO" id="GO:0000287">
    <property type="term" value="F:magnesium ion binding"/>
    <property type="evidence" value="ECO:0007669"/>
    <property type="project" value="InterPro"/>
</dbReference>
<dbReference type="Gene3D" id="3.30.56.10">
    <property type="match status" value="2"/>
</dbReference>
<name>A0A8T4KZJ6_9ARCH</name>
<gene>
    <name evidence="14" type="primary">pheT</name>
    <name evidence="14" type="ORF">J4478_04380</name>
</gene>
<organism evidence="14 15">
    <name type="scientific">Candidatus Iainarchaeum sp</name>
    <dbReference type="NCBI Taxonomy" id="3101447"/>
    <lineage>
        <taxon>Archaea</taxon>
        <taxon>Candidatus Iainarchaeota</taxon>
        <taxon>Candidatus Iainarchaeia</taxon>
        <taxon>Candidatus Iainarchaeales</taxon>
        <taxon>Candidatus Iainarchaeaceae</taxon>
        <taxon>Candidatus Iainarchaeum</taxon>
    </lineage>
</organism>
<comment type="caution">
    <text evidence="14">The sequence shown here is derived from an EMBL/GenBank/DDBJ whole genome shotgun (WGS) entry which is preliminary data.</text>
</comment>
<keyword evidence="9" id="KW-0067">ATP-binding</keyword>
<evidence type="ECO:0000256" key="7">
    <source>
        <dbReference type="ARBA" id="ARBA00022723"/>
    </source>
</evidence>
<dbReference type="GO" id="GO:0009328">
    <property type="term" value="C:phenylalanine-tRNA ligase complex"/>
    <property type="evidence" value="ECO:0007669"/>
    <property type="project" value="TreeGrafter"/>
</dbReference>
<keyword evidence="6 14" id="KW-0436">Ligase</keyword>
<evidence type="ECO:0000256" key="10">
    <source>
        <dbReference type="ARBA" id="ARBA00022842"/>
    </source>
</evidence>
<dbReference type="Gene3D" id="3.50.40.10">
    <property type="entry name" value="Phenylalanyl-trna Synthetase, Chain B, domain 3"/>
    <property type="match status" value="1"/>
</dbReference>
<dbReference type="SUPFAM" id="SSF55681">
    <property type="entry name" value="Class II aaRS and biotin synthetases"/>
    <property type="match status" value="1"/>
</dbReference>
<comment type="similarity">
    <text evidence="3">Belongs to the phenylalanyl-tRNA synthetase beta subunit family. Type 2 subfamily.</text>
</comment>
<dbReference type="InterPro" id="IPR005147">
    <property type="entry name" value="tRNA_synthase_B5-dom"/>
</dbReference>
<dbReference type="PANTHER" id="PTHR10947:SF0">
    <property type="entry name" value="PHENYLALANINE--TRNA LIGASE BETA SUBUNIT"/>
    <property type="match status" value="1"/>
</dbReference>
<dbReference type="EC" id="6.1.1.20" evidence="4"/>
<feature type="domain" description="B5" evidence="13">
    <location>
        <begin position="274"/>
        <end position="349"/>
    </location>
</feature>
<dbReference type="PROSITE" id="PS51483">
    <property type="entry name" value="B5"/>
    <property type="match status" value="1"/>
</dbReference>
<dbReference type="InterPro" id="IPR004531">
    <property type="entry name" value="Phe-tRNA-synth_IIc_bsu_arc_euk"/>
</dbReference>